<dbReference type="SUPFAM" id="SSF109604">
    <property type="entry name" value="HD-domain/PDEase-like"/>
    <property type="match status" value="1"/>
</dbReference>
<comment type="cofactor">
    <cofactor evidence="3">
        <name>Co(2+)</name>
        <dbReference type="ChEBI" id="CHEBI:48828"/>
    </cofactor>
</comment>
<dbReference type="PANTHER" id="PTHR11845:SF13">
    <property type="entry name" value="5'-DEOXYNUCLEOTIDASE HDDC2"/>
    <property type="match status" value="1"/>
</dbReference>
<evidence type="ECO:0000313" key="10">
    <source>
        <dbReference type="Proteomes" id="UP001595823"/>
    </source>
</evidence>
<dbReference type="SMART" id="SM00471">
    <property type="entry name" value="HDc"/>
    <property type="match status" value="1"/>
</dbReference>
<dbReference type="Proteomes" id="UP001595823">
    <property type="component" value="Unassembled WGS sequence"/>
</dbReference>
<evidence type="ECO:0000256" key="6">
    <source>
        <dbReference type="ARBA" id="ARBA00022723"/>
    </source>
</evidence>
<name>A0ABV8U4N4_9ACTN</name>
<keyword evidence="7 9" id="KW-0378">Hydrolase</keyword>
<dbReference type="Gene3D" id="1.10.3210.10">
    <property type="entry name" value="Hypothetical protein af1432"/>
    <property type="match status" value="1"/>
</dbReference>
<evidence type="ECO:0000256" key="5">
    <source>
        <dbReference type="ARBA" id="ARBA00012964"/>
    </source>
</evidence>
<comment type="subunit">
    <text evidence="4">Homodimer.</text>
</comment>
<evidence type="ECO:0000256" key="3">
    <source>
        <dbReference type="ARBA" id="ARBA00001941"/>
    </source>
</evidence>
<evidence type="ECO:0000256" key="2">
    <source>
        <dbReference type="ARBA" id="ARBA00001936"/>
    </source>
</evidence>
<gene>
    <name evidence="9" type="ORF">ACFPET_21075</name>
</gene>
<dbReference type="GO" id="GO:0016787">
    <property type="term" value="F:hydrolase activity"/>
    <property type="evidence" value="ECO:0007669"/>
    <property type="project" value="UniProtKB-KW"/>
</dbReference>
<sequence>MFELGNMKRARRTGWWVAGVRDPESLAEHSHRASLLGAVLAGLEGADPARTTMLAALHDVPETRTGDIPLVGKSYVTAVDPKEVLEDQLAGCPDEVAEPFRQALAEFEEGETPEARCAKDADKLEALIQAVEYKHAGMGTIDEWINSSLEALRTDSAKSVAAAILDGEPLAWQHARADRP</sequence>
<dbReference type="EMBL" id="JBHSDK010000058">
    <property type="protein sequence ID" value="MFC4337690.1"/>
    <property type="molecule type" value="Genomic_DNA"/>
</dbReference>
<dbReference type="Pfam" id="PF13023">
    <property type="entry name" value="HD_3"/>
    <property type="match status" value="1"/>
</dbReference>
<keyword evidence="10" id="KW-1185">Reference proteome</keyword>
<dbReference type="PANTHER" id="PTHR11845">
    <property type="entry name" value="5'-DEOXYNUCLEOTIDASE HDDC2"/>
    <property type="match status" value="1"/>
</dbReference>
<reference evidence="10" key="1">
    <citation type="journal article" date="2019" name="Int. J. Syst. Evol. Microbiol.">
        <title>The Global Catalogue of Microorganisms (GCM) 10K type strain sequencing project: providing services to taxonomists for standard genome sequencing and annotation.</title>
        <authorList>
            <consortium name="The Broad Institute Genomics Platform"/>
            <consortium name="The Broad Institute Genome Sequencing Center for Infectious Disease"/>
            <person name="Wu L."/>
            <person name="Ma J."/>
        </authorList>
    </citation>
    <scope>NUCLEOTIDE SEQUENCE [LARGE SCALE GENOMIC DNA]</scope>
    <source>
        <strain evidence="10">IBRC-M 10908</strain>
    </source>
</reference>
<dbReference type="RefSeq" id="WP_380625068.1">
    <property type="nucleotide sequence ID" value="NZ_JBHSDK010000058.1"/>
</dbReference>
<dbReference type="EC" id="3.1.3.89" evidence="5"/>
<evidence type="ECO:0000256" key="4">
    <source>
        <dbReference type="ARBA" id="ARBA00011738"/>
    </source>
</evidence>
<evidence type="ECO:0000256" key="7">
    <source>
        <dbReference type="ARBA" id="ARBA00022801"/>
    </source>
</evidence>
<organism evidence="9 10">
    <name type="scientific">Salininema proteolyticum</name>
    <dbReference type="NCBI Taxonomy" id="1607685"/>
    <lineage>
        <taxon>Bacteria</taxon>
        <taxon>Bacillati</taxon>
        <taxon>Actinomycetota</taxon>
        <taxon>Actinomycetes</taxon>
        <taxon>Glycomycetales</taxon>
        <taxon>Glycomycetaceae</taxon>
        <taxon>Salininema</taxon>
    </lineage>
</organism>
<proteinExistence type="predicted"/>
<comment type="catalytic activity">
    <reaction evidence="1">
        <text>a 2'-deoxyribonucleoside 5'-phosphate + H2O = a 2'-deoxyribonucleoside + phosphate</text>
        <dbReference type="Rhea" id="RHEA:36167"/>
        <dbReference type="ChEBI" id="CHEBI:15377"/>
        <dbReference type="ChEBI" id="CHEBI:18274"/>
        <dbReference type="ChEBI" id="CHEBI:43474"/>
        <dbReference type="ChEBI" id="CHEBI:65317"/>
        <dbReference type="EC" id="3.1.3.89"/>
    </reaction>
</comment>
<evidence type="ECO:0000259" key="8">
    <source>
        <dbReference type="SMART" id="SM00471"/>
    </source>
</evidence>
<feature type="domain" description="HD/PDEase" evidence="8">
    <location>
        <begin position="22"/>
        <end position="136"/>
    </location>
</feature>
<evidence type="ECO:0000256" key="1">
    <source>
        <dbReference type="ARBA" id="ARBA00001638"/>
    </source>
</evidence>
<dbReference type="InterPro" id="IPR006674">
    <property type="entry name" value="HD_domain"/>
</dbReference>
<accession>A0ABV8U4N4</accession>
<evidence type="ECO:0000313" key="9">
    <source>
        <dbReference type="EMBL" id="MFC4337690.1"/>
    </source>
</evidence>
<comment type="cofactor">
    <cofactor evidence="2">
        <name>Mn(2+)</name>
        <dbReference type="ChEBI" id="CHEBI:29035"/>
    </cofactor>
</comment>
<keyword evidence="6" id="KW-0479">Metal-binding</keyword>
<comment type="caution">
    <text evidence="9">The sequence shown here is derived from an EMBL/GenBank/DDBJ whole genome shotgun (WGS) entry which is preliminary data.</text>
</comment>
<protein>
    <recommendedName>
        <fullName evidence="5">5'-deoxynucleotidase</fullName>
        <ecNumber evidence="5">3.1.3.89</ecNumber>
    </recommendedName>
</protein>
<dbReference type="InterPro" id="IPR003607">
    <property type="entry name" value="HD/PDEase_dom"/>
</dbReference>
<dbReference type="InterPro" id="IPR039356">
    <property type="entry name" value="YfbR/HDDC2"/>
</dbReference>